<proteinExistence type="predicted"/>
<dbReference type="PANTHER" id="PTHR37984">
    <property type="entry name" value="PROTEIN CBG26694"/>
    <property type="match status" value="1"/>
</dbReference>
<dbReference type="InterPro" id="IPR036397">
    <property type="entry name" value="RNaseH_sf"/>
</dbReference>
<dbReference type="GO" id="GO:0003676">
    <property type="term" value="F:nucleic acid binding"/>
    <property type="evidence" value="ECO:0007669"/>
    <property type="project" value="InterPro"/>
</dbReference>
<dbReference type="Proteomes" id="UP001160148">
    <property type="component" value="Unassembled WGS sequence"/>
</dbReference>
<organism evidence="2 3">
    <name type="scientific">Macrosiphum euphorbiae</name>
    <name type="common">potato aphid</name>
    <dbReference type="NCBI Taxonomy" id="13131"/>
    <lineage>
        <taxon>Eukaryota</taxon>
        <taxon>Metazoa</taxon>
        <taxon>Ecdysozoa</taxon>
        <taxon>Arthropoda</taxon>
        <taxon>Hexapoda</taxon>
        <taxon>Insecta</taxon>
        <taxon>Pterygota</taxon>
        <taxon>Neoptera</taxon>
        <taxon>Paraneoptera</taxon>
        <taxon>Hemiptera</taxon>
        <taxon>Sternorrhyncha</taxon>
        <taxon>Aphidomorpha</taxon>
        <taxon>Aphidoidea</taxon>
        <taxon>Aphididae</taxon>
        <taxon>Macrosiphini</taxon>
        <taxon>Macrosiphum</taxon>
    </lineage>
</organism>
<evidence type="ECO:0000259" key="1">
    <source>
        <dbReference type="Pfam" id="PF00665"/>
    </source>
</evidence>
<dbReference type="EMBL" id="CARXXK010000005">
    <property type="protein sequence ID" value="CAI6368075.1"/>
    <property type="molecule type" value="Genomic_DNA"/>
</dbReference>
<gene>
    <name evidence="2" type="ORF">MEUPH1_LOCUS22476</name>
</gene>
<feature type="domain" description="Integrase catalytic" evidence="1">
    <location>
        <begin position="17"/>
        <end position="80"/>
    </location>
</feature>
<dbReference type="InterPro" id="IPR001584">
    <property type="entry name" value="Integrase_cat-core"/>
</dbReference>
<sequence>MICHYILGAYVGPLTNTPRGYKHILVIIDEFTKFCWLFPTKSITSKEVQDKMNILQATFGNPTRMISDHGAAFKSGEFKNTVVIHTHIPCADYHRNAKEKWACLRGNEIE</sequence>
<keyword evidence="3" id="KW-1185">Reference proteome</keyword>
<reference evidence="2 3" key="1">
    <citation type="submission" date="2023-01" db="EMBL/GenBank/DDBJ databases">
        <authorList>
            <person name="Whitehead M."/>
        </authorList>
    </citation>
    <scope>NUCLEOTIDE SEQUENCE [LARGE SCALE GENOMIC DNA]</scope>
</reference>
<dbReference type="Gene3D" id="3.30.420.10">
    <property type="entry name" value="Ribonuclease H-like superfamily/Ribonuclease H"/>
    <property type="match status" value="1"/>
</dbReference>
<dbReference type="InterPro" id="IPR012337">
    <property type="entry name" value="RNaseH-like_sf"/>
</dbReference>
<accession>A0AAV0XI35</accession>
<dbReference type="PANTHER" id="PTHR37984:SF5">
    <property type="entry name" value="PROTEIN NYNRIN-LIKE"/>
    <property type="match status" value="1"/>
</dbReference>
<dbReference type="InterPro" id="IPR050951">
    <property type="entry name" value="Retrovirus_Pol_polyprotein"/>
</dbReference>
<dbReference type="SUPFAM" id="SSF53098">
    <property type="entry name" value="Ribonuclease H-like"/>
    <property type="match status" value="1"/>
</dbReference>
<name>A0AAV0XI35_9HEMI</name>
<protein>
    <recommendedName>
        <fullName evidence="1">Integrase catalytic domain-containing protein</fullName>
    </recommendedName>
</protein>
<dbReference type="Pfam" id="PF00665">
    <property type="entry name" value="rve"/>
    <property type="match status" value="1"/>
</dbReference>
<comment type="caution">
    <text evidence="2">The sequence shown here is derived from an EMBL/GenBank/DDBJ whole genome shotgun (WGS) entry which is preliminary data.</text>
</comment>
<dbReference type="AlphaFoldDB" id="A0AAV0XI35"/>
<evidence type="ECO:0000313" key="2">
    <source>
        <dbReference type="EMBL" id="CAI6368075.1"/>
    </source>
</evidence>
<evidence type="ECO:0000313" key="3">
    <source>
        <dbReference type="Proteomes" id="UP001160148"/>
    </source>
</evidence>
<dbReference type="GO" id="GO:0015074">
    <property type="term" value="P:DNA integration"/>
    <property type="evidence" value="ECO:0007669"/>
    <property type="project" value="InterPro"/>
</dbReference>